<sequence length="557" mass="63456">MFNIHRDPRLFLRIFTAIMFSDREYLGYDPSITTLDDGSRIVTVKGKSYVIKKRIYFSPSILGRGTSCWQATRDGVTYAIKDYWTDVTREFTEAEFLEEARNAGIENVCQLVDEEILTFRGKEDTTDLVRPAIRAKKGKKKYPKQDCRVHRRLVLQPFAESIVEFETKRELIKAFIDVIQAHKALLEKVGILHRDISLNNIMLAATRDAAGQRRGVLIDLDYAMRYSEDEAEQGKQRKTATAERTGTTPFMALDLLWGGGGVSHRPEWDLESFFYVLFWICVLYDGPRNSERRISFKQTPLYHWTEGSFEEVAQNKSSVDSDKGWPNTLVRVSPYFEDLKPCLDRWRYILFKKGSPATHDEVVRILQETHDALEEEETPENAPGSVQGQSEKPISAVRQYHTRSYLETSKKKNQKEEASEDEVEEDSEDGSGKESEDDVGEEPEEDQVAEDDDVPDEDESSEAEEDSSDSSYSPSPSRARVQISSTGSRGRKRTRKDTAQEDDDDGYTESGIFPESQNAGWRSDAFTLHSPHPSSSASSWSQRTAPTSSEAKRHRGK</sequence>
<dbReference type="GO" id="GO:0004672">
    <property type="term" value="F:protein kinase activity"/>
    <property type="evidence" value="ECO:0007669"/>
    <property type="project" value="InterPro"/>
</dbReference>
<accession>S7S5H5</accession>
<dbReference type="GO" id="GO:0005524">
    <property type="term" value="F:ATP binding"/>
    <property type="evidence" value="ECO:0007669"/>
    <property type="project" value="InterPro"/>
</dbReference>
<dbReference type="STRING" id="670483.S7S5H5"/>
<name>S7S5H5_GLOTA</name>
<dbReference type="GeneID" id="19299030"/>
<reference evidence="3 4" key="1">
    <citation type="journal article" date="2012" name="Science">
        <title>The Paleozoic origin of enzymatic lignin decomposition reconstructed from 31 fungal genomes.</title>
        <authorList>
            <person name="Floudas D."/>
            <person name="Binder M."/>
            <person name="Riley R."/>
            <person name="Barry K."/>
            <person name="Blanchette R.A."/>
            <person name="Henrissat B."/>
            <person name="Martinez A.T."/>
            <person name="Otillar R."/>
            <person name="Spatafora J.W."/>
            <person name="Yadav J.S."/>
            <person name="Aerts A."/>
            <person name="Benoit I."/>
            <person name="Boyd A."/>
            <person name="Carlson A."/>
            <person name="Copeland A."/>
            <person name="Coutinho P.M."/>
            <person name="de Vries R.P."/>
            <person name="Ferreira P."/>
            <person name="Findley K."/>
            <person name="Foster B."/>
            <person name="Gaskell J."/>
            <person name="Glotzer D."/>
            <person name="Gorecki P."/>
            <person name="Heitman J."/>
            <person name="Hesse C."/>
            <person name="Hori C."/>
            <person name="Igarashi K."/>
            <person name="Jurgens J.A."/>
            <person name="Kallen N."/>
            <person name="Kersten P."/>
            <person name="Kohler A."/>
            <person name="Kuees U."/>
            <person name="Kumar T.K.A."/>
            <person name="Kuo A."/>
            <person name="LaButti K."/>
            <person name="Larrondo L.F."/>
            <person name="Lindquist E."/>
            <person name="Ling A."/>
            <person name="Lombard V."/>
            <person name="Lucas S."/>
            <person name="Lundell T."/>
            <person name="Martin R."/>
            <person name="McLaughlin D.J."/>
            <person name="Morgenstern I."/>
            <person name="Morin E."/>
            <person name="Murat C."/>
            <person name="Nagy L.G."/>
            <person name="Nolan M."/>
            <person name="Ohm R.A."/>
            <person name="Patyshakuliyeva A."/>
            <person name="Rokas A."/>
            <person name="Ruiz-Duenas F.J."/>
            <person name="Sabat G."/>
            <person name="Salamov A."/>
            <person name="Samejima M."/>
            <person name="Schmutz J."/>
            <person name="Slot J.C."/>
            <person name="St John F."/>
            <person name="Stenlid J."/>
            <person name="Sun H."/>
            <person name="Sun S."/>
            <person name="Syed K."/>
            <person name="Tsang A."/>
            <person name="Wiebenga A."/>
            <person name="Young D."/>
            <person name="Pisabarro A."/>
            <person name="Eastwood D.C."/>
            <person name="Martin F."/>
            <person name="Cullen D."/>
            <person name="Grigoriev I.V."/>
            <person name="Hibbett D.S."/>
        </authorList>
    </citation>
    <scope>NUCLEOTIDE SEQUENCE [LARGE SCALE GENOMIC DNA]</scope>
    <source>
        <strain evidence="3 4">ATCC 11539</strain>
    </source>
</reference>
<dbReference type="InterPro" id="IPR011009">
    <property type="entry name" value="Kinase-like_dom_sf"/>
</dbReference>
<dbReference type="Gene3D" id="1.10.510.10">
    <property type="entry name" value="Transferase(Phosphotransferase) domain 1"/>
    <property type="match status" value="1"/>
</dbReference>
<dbReference type="EMBL" id="KB469296">
    <property type="protein sequence ID" value="EPQ61234.1"/>
    <property type="molecule type" value="Genomic_DNA"/>
</dbReference>
<dbReference type="PROSITE" id="PS00109">
    <property type="entry name" value="PROTEIN_KINASE_TYR"/>
    <property type="match status" value="1"/>
</dbReference>
<feature type="compositionally biased region" description="Acidic residues" evidence="1">
    <location>
        <begin position="418"/>
        <end position="468"/>
    </location>
</feature>
<organism evidence="3 4">
    <name type="scientific">Gloeophyllum trabeum (strain ATCC 11539 / FP-39264 / Madison 617)</name>
    <name type="common">Brown rot fungus</name>
    <dbReference type="NCBI Taxonomy" id="670483"/>
    <lineage>
        <taxon>Eukaryota</taxon>
        <taxon>Fungi</taxon>
        <taxon>Dikarya</taxon>
        <taxon>Basidiomycota</taxon>
        <taxon>Agaricomycotina</taxon>
        <taxon>Agaricomycetes</taxon>
        <taxon>Gloeophyllales</taxon>
        <taxon>Gloeophyllaceae</taxon>
        <taxon>Gloeophyllum</taxon>
    </lineage>
</organism>
<evidence type="ECO:0000256" key="1">
    <source>
        <dbReference type="SAM" id="MobiDB-lite"/>
    </source>
</evidence>
<dbReference type="PANTHER" id="PTHR38248:SF2">
    <property type="entry name" value="FUNK1 11"/>
    <property type="match status" value="1"/>
</dbReference>
<dbReference type="SUPFAM" id="SSF56112">
    <property type="entry name" value="Protein kinase-like (PK-like)"/>
    <property type="match status" value="1"/>
</dbReference>
<feature type="compositionally biased region" description="Basic and acidic residues" evidence="1">
    <location>
        <begin position="408"/>
        <end position="417"/>
    </location>
</feature>
<proteinExistence type="predicted"/>
<dbReference type="HOGENOM" id="CLU_020482_0_0_1"/>
<dbReference type="InterPro" id="IPR008266">
    <property type="entry name" value="Tyr_kinase_AS"/>
</dbReference>
<dbReference type="OrthoDB" id="5584477at2759"/>
<feature type="compositionally biased region" description="Low complexity" evidence="1">
    <location>
        <begin position="529"/>
        <end position="541"/>
    </location>
</feature>
<feature type="domain" description="Protein kinase" evidence="2">
    <location>
        <begin position="29"/>
        <end position="373"/>
    </location>
</feature>
<dbReference type="SMART" id="SM00220">
    <property type="entry name" value="S_TKc"/>
    <property type="match status" value="1"/>
</dbReference>
<evidence type="ECO:0000259" key="2">
    <source>
        <dbReference type="PROSITE" id="PS50011"/>
    </source>
</evidence>
<dbReference type="InterPro" id="IPR000719">
    <property type="entry name" value="Prot_kinase_dom"/>
</dbReference>
<dbReference type="Pfam" id="PF17667">
    <property type="entry name" value="Pkinase_fungal"/>
    <property type="match status" value="1"/>
</dbReference>
<feature type="region of interest" description="Disordered" evidence="1">
    <location>
        <begin position="372"/>
        <end position="557"/>
    </location>
</feature>
<protein>
    <recommendedName>
        <fullName evidence="2">Protein kinase domain-containing protein</fullName>
    </recommendedName>
</protein>
<evidence type="ECO:0000313" key="4">
    <source>
        <dbReference type="Proteomes" id="UP000030669"/>
    </source>
</evidence>
<evidence type="ECO:0000313" key="3">
    <source>
        <dbReference type="EMBL" id="EPQ61234.1"/>
    </source>
</evidence>
<dbReference type="KEGG" id="gtr:GLOTRDRAFT_109367"/>
<dbReference type="AlphaFoldDB" id="S7S5H5"/>
<dbReference type="eggNOG" id="ENOG502S5WB">
    <property type="taxonomic scope" value="Eukaryota"/>
</dbReference>
<dbReference type="Proteomes" id="UP000030669">
    <property type="component" value="Unassembled WGS sequence"/>
</dbReference>
<gene>
    <name evidence="3" type="ORF">GLOTRDRAFT_109367</name>
</gene>
<dbReference type="InterPro" id="IPR040976">
    <property type="entry name" value="Pkinase_fungal"/>
</dbReference>
<dbReference type="RefSeq" id="XP_007861449.1">
    <property type="nucleotide sequence ID" value="XM_007863258.1"/>
</dbReference>
<keyword evidence="4" id="KW-1185">Reference proteome</keyword>
<dbReference type="PROSITE" id="PS50011">
    <property type="entry name" value="PROTEIN_KINASE_DOM"/>
    <property type="match status" value="1"/>
</dbReference>
<dbReference type="PANTHER" id="PTHR38248">
    <property type="entry name" value="FUNK1 6"/>
    <property type="match status" value="1"/>
</dbReference>